<reference evidence="6" key="1">
    <citation type="submission" date="2020-10" db="EMBL/GenBank/DDBJ databases">
        <title>Sequencing the genomes of 1000 actinobacteria strains.</title>
        <authorList>
            <person name="Klenk H.-P."/>
        </authorList>
    </citation>
    <scope>NUCLEOTIDE SEQUENCE</scope>
    <source>
        <strain evidence="6">DSM 45354</strain>
    </source>
</reference>
<dbReference type="Proteomes" id="UP000638648">
    <property type="component" value="Unassembled WGS sequence"/>
</dbReference>
<dbReference type="InterPro" id="IPR011251">
    <property type="entry name" value="Luciferase-like_dom"/>
</dbReference>
<evidence type="ECO:0000256" key="2">
    <source>
        <dbReference type="ARBA" id="ARBA00022643"/>
    </source>
</evidence>
<dbReference type="NCBIfam" id="TIGR03619">
    <property type="entry name" value="F420_Rv2161c"/>
    <property type="match status" value="1"/>
</dbReference>
<keyword evidence="1" id="KW-0285">Flavoprotein</keyword>
<keyword evidence="3" id="KW-0560">Oxidoreductase</keyword>
<dbReference type="PANTHER" id="PTHR42847:SF4">
    <property type="entry name" value="ALKANESULFONATE MONOOXYGENASE-RELATED"/>
    <property type="match status" value="1"/>
</dbReference>
<evidence type="ECO:0000256" key="4">
    <source>
        <dbReference type="ARBA" id="ARBA00023033"/>
    </source>
</evidence>
<dbReference type="Gene3D" id="3.20.20.30">
    <property type="entry name" value="Luciferase-like domain"/>
    <property type="match status" value="1"/>
</dbReference>
<organism evidence="6 7">
    <name type="scientific">Actinopolymorpha pittospori</name>
    <dbReference type="NCBI Taxonomy" id="648752"/>
    <lineage>
        <taxon>Bacteria</taxon>
        <taxon>Bacillati</taxon>
        <taxon>Actinomycetota</taxon>
        <taxon>Actinomycetes</taxon>
        <taxon>Propionibacteriales</taxon>
        <taxon>Actinopolymorphaceae</taxon>
        <taxon>Actinopolymorpha</taxon>
    </lineage>
</organism>
<dbReference type="EMBL" id="JADBEM010000001">
    <property type="protein sequence ID" value="MBE1607534.1"/>
    <property type="molecule type" value="Genomic_DNA"/>
</dbReference>
<evidence type="ECO:0000313" key="6">
    <source>
        <dbReference type="EMBL" id="MBE1607534.1"/>
    </source>
</evidence>
<evidence type="ECO:0000259" key="5">
    <source>
        <dbReference type="Pfam" id="PF00296"/>
    </source>
</evidence>
<name>A0A927RAE9_9ACTN</name>
<dbReference type="InterPro" id="IPR019921">
    <property type="entry name" value="Lucif-like_OxRdtase_Rv2161c"/>
</dbReference>
<accession>A0A927RAE9</accession>
<evidence type="ECO:0000256" key="1">
    <source>
        <dbReference type="ARBA" id="ARBA00022630"/>
    </source>
</evidence>
<dbReference type="SUPFAM" id="SSF51679">
    <property type="entry name" value="Bacterial luciferase-like"/>
    <property type="match status" value="1"/>
</dbReference>
<proteinExistence type="predicted"/>
<gene>
    <name evidence="6" type="ORF">HEB94_004382</name>
</gene>
<comment type="caution">
    <text evidence="6">The sequence shown here is derived from an EMBL/GenBank/DDBJ whole genome shotgun (WGS) entry which is preliminary data.</text>
</comment>
<dbReference type="GO" id="GO:0046306">
    <property type="term" value="P:alkanesulfonate catabolic process"/>
    <property type="evidence" value="ECO:0007669"/>
    <property type="project" value="TreeGrafter"/>
</dbReference>
<protein>
    <submittedName>
        <fullName evidence="6">F420-dependent oxidoreductase</fullName>
    </submittedName>
</protein>
<dbReference type="InterPro" id="IPR036661">
    <property type="entry name" value="Luciferase-like_sf"/>
</dbReference>
<dbReference type="Pfam" id="PF00296">
    <property type="entry name" value="Bac_luciferase"/>
    <property type="match status" value="1"/>
</dbReference>
<evidence type="ECO:0000256" key="3">
    <source>
        <dbReference type="ARBA" id="ARBA00023002"/>
    </source>
</evidence>
<dbReference type="InterPro" id="IPR050172">
    <property type="entry name" value="SsuD_RutA_monooxygenase"/>
</dbReference>
<keyword evidence="2" id="KW-0288">FMN</keyword>
<dbReference type="AlphaFoldDB" id="A0A927RAE9"/>
<dbReference type="GO" id="GO:0008726">
    <property type="term" value="F:alkanesulfonate monooxygenase activity"/>
    <property type="evidence" value="ECO:0007669"/>
    <property type="project" value="TreeGrafter"/>
</dbReference>
<keyword evidence="4" id="KW-0503">Monooxygenase</keyword>
<evidence type="ECO:0000313" key="7">
    <source>
        <dbReference type="Proteomes" id="UP000638648"/>
    </source>
</evidence>
<dbReference type="PANTHER" id="PTHR42847">
    <property type="entry name" value="ALKANESULFONATE MONOOXYGENASE"/>
    <property type="match status" value="1"/>
</dbReference>
<feature type="domain" description="Luciferase-like" evidence="5">
    <location>
        <begin position="1"/>
        <end position="223"/>
    </location>
</feature>
<dbReference type="RefSeq" id="WP_192751467.1">
    <property type="nucleotide sequence ID" value="NZ_BAABJL010000103.1"/>
</dbReference>
<keyword evidence="7" id="KW-1185">Reference proteome</keyword>
<sequence>MKVGINILNFGPGTDPDALRSWTTFAERAGFSLAMLSDHVALTEDVDALYPAPFYEPFSTLAWLAGVTDRLELGTTVAIVPYRNPILTAQMAANIDRFSNGRFVFGVGVGWSEPEFAALGVPFERRGAITDEYLAAVKELWTSDLASKEGEFVRFSDLRTGPRPQRGPHPPIWVGGSSRAALRRAVTYGDAWHPINPRPGWVRAEGVVALGAVAARAGREVPRLCPRTRIRLTTSPLDDADRLTGEGTLRQVLGDIEDFADLGSDYVVLDPYLGPEQRRPPEEDWRTLETVVTALFKAGIATPAQG</sequence>